<dbReference type="STRING" id="1121352.GCA_000620925_01442"/>
<dbReference type="EMBL" id="RQYC01000034">
    <property type="protein sequence ID" value="RRD88751.1"/>
    <property type="molecule type" value="Genomic_DNA"/>
</dbReference>
<accession>A0A3P2A037</accession>
<dbReference type="InterPro" id="IPR025324">
    <property type="entry name" value="DUF4230"/>
</dbReference>
<gene>
    <name evidence="1" type="ORF">EII21_10970</name>
</gene>
<dbReference type="Proteomes" id="UP000269923">
    <property type="component" value="Unassembled WGS sequence"/>
</dbReference>
<comment type="caution">
    <text evidence="1">The sequence shown here is derived from an EMBL/GenBank/DDBJ whole genome shotgun (WGS) entry which is preliminary data.</text>
</comment>
<evidence type="ECO:0000313" key="2">
    <source>
        <dbReference type="Proteomes" id="UP000269923"/>
    </source>
</evidence>
<dbReference type="OrthoDB" id="154626at2"/>
<organism evidence="1 2">
    <name type="scientific">Conchiformibius steedae</name>
    <dbReference type="NCBI Taxonomy" id="153493"/>
    <lineage>
        <taxon>Bacteria</taxon>
        <taxon>Pseudomonadati</taxon>
        <taxon>Pseudomonadota</taxon>
        <taxon>Betaproteobacteria</taxon>
        <taxon>Neisseriales</taxon>
        <taxon>Neisseriaceae</taxon>
        <taxon>Conchiformibius</taxon>
    </lineage>
</organism>
<reference evidence="1 2" key="1">
    <citation type="submission" date="2018-11" db="EMBL/GenBank/DDBJ databases">
        <title>Genomes From Bacteria Associated with the Canine Oral Cavity: a Test Case for Automated Genome-Based Taxonomic Assignment.</title>
        <authorList>
            <person name="Coil D.A."/>
            <person name="Jospin G."/>
            <person name="Darling A.E."/>
            <person name="Wallis C."/>
            <person name="Davis I.J."/>
            <person name="Harris S."/>
            <person name="Eisen J.A."/>
            <person name="Holcombe L.J."/>
            <person name="O'Flynn C."/>
        </authorList>
    </citation>
    <scope>NUCLEOTIDE SEQUENCE [LARGE SCALE GENOMIC DNA]</scope>
    <source>
        <strain evidence="1 2">COT-280</strain>
    </source>
</reference>
<evidence type="ECO:0000313" key="1">
    <source>
        <dbReference type="EMBL" id="RRD88751.1"/>
    </source>
</evidence>
<dbReference type="AlphaFoldDB" id="A0A3P2A037"/>
<sequence length="207" mass="23304">MKKTIMAVFAVVSALAMWYFSDKLNSKKENIPTHTVMSQSSVLAKIRELNRLESTAFYIDTIIRTEKEGNWYTLWQDSQKGIFVAKGNAVAGIDLNKLVKSNISVLDERIVIQLPPAQILSVQLDHIEVYDWRTGAFNLLKADTGVLDTVQVQAKQQLLQQACANGILRHARERSQEQIERLFALAKIPVSVYSAAAEECRMPVLAR</sequence>
<keyword evidence="2" id="KW-1185">Reference proteome</keyword>
<name>A0A3P2A037_9NEIS</name>
<proteinExistence type="predicted"/>
<protein>
    <submittedName>
        <fullName evidence="1">DUF4230 domain-containing protein</fullName>
    </submittedName>
</protein>
<dbReference type="RefSeq" id="WP_124796398.1">
    <property type="nucleotide sequence ID" value="NZ_RQYC01000034.1"/>
</dbReference>
<dbReference type="Pfam" id="PF14014">
    <property type="entry name" value="DUF4230"/>
    <property type="match status" value="1"/>
</dbReference>